<dbReference type="Pfam" id="PF01145">
    <property type="entry name" value="Band_7"/>
    <property type="match status" value="1"/>
</dbReference>
<proteinExistence type="predicted"/>
<dbReference type="CDD" id="cd03402">
    <property type="entry name" value="SPFH_like_u2"/>
    <property type="match status" value="1"/>
</dbReference>
<dbReference type="SUPFAM" id="SSF117892">
    <property type="entry name" value="Band 7/SPFH domain"/>
    <property type="match status" value="1"/>
</dbReference>
<dbReference type="PANTHER" id="PTHR43446:SF1">
    <property type="entry name" value="BAND 7 DOMAIN-CONTAINING PROTEIN"/>
    <property type="match status" value="1"/>
</dbReference>
<comment type="caution">
    <text evidence="3">The sequence shown here is derived from an EMBL/GenBank/DDBJ whole genome shotgun (WGS) entry which is preliminary data.</text>
</comment>
<organism evidence="3 4">
    <name type="scientific">Lachnoclostridium phocaeense</name>
    <dbReference type="NCBI Taxonomy" id="1871021"/>
    <lineage>
        <taxon>Bacteria</taxon>
        <taxon>Bacillati</taxon>
        <taxon>Bacillota</taxon>
        <taxon>Clostridia</taxon>
        <taxon>Lachnospirales</taxon>
        <taxon>Lachnospiraceae</taxon>
    </lineage>
</organism>
<keyword evidence="1" id="KW-1133">Transmembrane helix</keyword>
<keyword evidence="1" id="KW-0472">Membrane</keyword>
<gene>
    <name evidence="3" type="ORF">K8V82_00540</name>
</gene>
<feature type="transmembrane region" description="Helical" evidence="1">
    <location>
        <begin position="48"/>
        <end position="72"/>
    </location>
</feature>
<accession>A0A921LCV3</accession>
<feature type="transmembrane region" description="Helical" evidence="1">
    <location>
        <begin position="21"/>
        <end position="42"/>
    </location>
</feature>
<name>A0A921LCV3_9FIRM</name>
<dbReference type="AlphaFoldDB" id="A0A921LCV3"/>
<sequence>MSKEKVRQERILNPVSGYLMLLLGIVGMIAGIAIMIAGFIAGSRVGSGALAVISVILGIIVLTAAIILLCGLKVLNPNEAYVFTVFGNYYGTLKKEGFFWVNPFCSAINPTVKSAPVVAASGNGRSVSVSVGDKEKKVSMRTMTLDNKKQKVNDLLGNPVEIGAVVIWKVVNPTKAVINVENYKNYLSIQCDSIIRNTARQYPYDMSEGADEKSLRGSSQEIADIMSRELQERTEDAGIKILDVRITHLAYAPEIASAMLQRQQAAAIIDARQKIVEGAVGMVEMALSRLNEKDIVELDEERKAAMVSNLLVVLCGNKDAQPIVNSGSLY</sequence>
<reference evidence="3" key="1">
    <citation type="journal article" date="2021" name="PeerJ">
        <title>Extensive microbial diversity within the chicken gut microbiome revealed by metagenomics and culture.</title>
        <authorList>
            <person name="Gilroy R."/>
            <person name="Ravi A."/>
            <person name="Getino M."/>
            <person name="Pursley I."/>
            <person name="Horton D.L."/>
            <person name="Alikhan N.F."/>
            <person name="Baker D."/>
            <person name="Gharbi K."/>
            <person name="Hall N."/>
            <person name="Watson M."/>
            <person name="Adriaenssens E.M."/>
            <person name="Foster-Nyarko E."/>
            <person name="Jarju S."/>
            <person name="Secka A."/>
            <person name="Antonio M."/>
            <person name="Oren A."/>
            <person name="Chaudhuri R.R."/>
            <person name="La Ragione R."/>
            <person name="Hildebrand F."/>
            <person name="Pallen M.J."/>
        </authorList>
    </citation>
    <scope>NUCLEOTIDE SEQUENCE</scope>
    <source>
        <strain evidence="3">ChiSjej5B23-16112</strain>
    </source>
</reference>
<keyword evidence="1" id="KW-0812">Transmembrane</keyword>
<reference evidence="3" key="2">
    <citation type="submission" date="2021-09" db="EMBL/GenBank/DDBJ databases">
        <authorList>
            <person name="Gilroy R."/>
        </authorList>
    </citation>
    <scope>NUCLEOTIDE SEQUENCE</scope>
    <source>
        <strain evidence="3">ChiSjej5B23-16112</strain>
    </source>
</reference>
<evidence type="ECO:0000313" key="3">
    <source>
        <dbReference type="EMBL" id="HJF93266.1"/>
    </source>
</evidence>
<evidence type="ECO:0000313" key="4">
    <source>
        <dbReference type="Proteomes" id="UP000769156"/>
    </source>
</evidence>
<evidence type="ECO:0000259" key="2">
    <source>
        <dbReference type="SMART" id="SM00244"/>
    </source>
</evidence>
<protein>
    <submittedName>
        <fullName evidence="3">SPFH domain-containing protein</fullName>
    </submittedName>
</protein>
<feature type="domain" description="Band 7" evidence="2">
    <location>
        <begin position="70"/>
        <end position="263"/>
    </location>
</feature>
<dbReference type="InterPro" id="IPR036013">
    <property type="entry name" value="Band_7/SPFH_dom_sf"/>
</dbReference>
<evidence type="ECO:0000256" key="1">
    <source>
        <dbReference type="SAM" id="Phobius"/>
    </source>
</evidence>
<dbReference type="Gene3D" id="3.30.479.30">
    <property type="entry name" value="Band 7 domain"/>
    <property type="match status" value="1"/>
</dbReference>
<dbReference type="EMBL" id="DYVY01000013">
    <property type="protein sequence ID" value="HJF93266.1"/>
    <property type="molecule type" value="Genomic_DNA"/>
</dbReference>
<dbReference type="InterPro" id="IPR001107">
    <property type="entry name" value="Band_7"/>
</dbReference>
<dbReference type="SMART" id="SM00244">
    <property type="entry name" value="PHB"/>
    <property type="match status" value="1"/>
</dbReference>
<dbReference type="Proteomes" id="UP000769156">
    <property type="component" value="Unassembled WGS sequence"/>
</dbReference>
<dbReference type="PANTHER" id="PTHR43446">
    <property type="entry name" value="MEMBRANE PROTEIN-RELATED"/>
    <property type="match status" value="1"/>
</dbReference>